<proteinExistence type="predicted"/>
<protein>
    <submittedName>
        <fullName evidence="2">DUF2812 domain-containing protein</fullName>
    </submittedName>
</protein>
<sequence length="207" mass="24672">MKKLRWFVNFEKEEKYLSEMASNGWKLERYSIFGIYTFKKNPPQQINYRIDYRTFKNRKKHSDYIDFLDDAGWKLVSGGYHLGYHFFIPKDKSFENDALFSDEESYRQRINALVKNCLYGFLLSIIYAIVFWGSALNNSLISIFDPKTWYLTPGLWEMTGWRFLFSFLFETPFVIFRSAPPFILVLISVILGIQALRAYYEQKRGKA</sequence>
<dbReference type="OrthoDB" id="8757095at2"/>
<accession>A0A7X1Z7Q2</accession>
<gene>
    <name evidence="2" type="ORF">GHI93_02525</name>
</gene>
<keyword evidence="1" id="KW-0812">Transmembrane</keyword>
<evidence type="ECO:0000313" key="2">
    <source>
        <dbReference type="EMBL" id="MQW38824.1"/>
    </source>
</evidence>
<dbReference type="Pfam" id="PF11193">
    <property type="entry name" value="DUF2812"/>
    <property type="match status" value="1"/>
</dbReference>
<keyword evidence="3" id="KW-1185">Reference proteome</keyword>
<organism evidence="2 3">
    <name type="scientific">Lactococcus hircilactis</name>
    <dbReference type="NCBI Taxonomy" id="1494462"/>
    <lineage>
        <taxon>Bacteria</taxon>
        <taxon>Bacillati</taxon>
        <taxon>Bacillota</taxon>
        <taxon>Bacilli</taxon>
        <taxon>Lactobacillales</taxon>
        <taxon>Streptococcaceae</taxon>
        <taxon>Lactococcus</taxon>
    </lineage>
</organism>
<comment type="caution">
    <text evidence="2">The sequence shown here is derived from an EMBL/GenBank/DDBJ whole genome shotgun (WGS) entry which is preliminary data.</text>
</comment>
<feature type="transmembrane region" description="Helical" evidence="1">
    <location>
        <begin position="182"/>
        <end position="200"/>
    </location>
</feature>
<evidence type="ECO:0000313" key="3">
    <source>
        <dbReference type="Proteomes" id="UP000439550"/>
    </source>
</evidence>
<dbReference type="Proteomes" id="UP000439550">
    <property type="component" value="Unassembled WGS sequence"/>
</dbReference>
<reference evidence="2 3" key="1">
    <citation type="submission" date="2019-10" db="EMBL/GenBank/DDBJ databases">
        <authorList>
            <person name="Dong K."/>
        </authorList>
    </citation>
    <scope>NUCLEOTIDE SEQUENCE [LARGE SCALE GENOMIC DNA]</scope>
    <source>
        <strain evidence="2 3">DSM 28960</strain>
    </source>
</reference>
<name>A0A7X1Z7Q2_9LACT</name>
<evidence type="ECO:0000256" key="1">
    <source>
        <dbReference type="SAM" id="Phobius"/>
    </source>
</evidence>
<keyword evidence="1" id="KW-1133">Transmembrane helix</keyword>
<dbReference type="InterPro" id="IPR021359">
    <property type="entry name" value="DUF2812"/>
</dbReference>
<dbReference type="AlphaFoldDB" id="A0A7X1Z7Q2"/>
<keyword evidence="1" id="KW-0472">Membrane</keyword>
<dbReference type="RefSeq" id="WP_153495299.1">
    <property type="nucleotide sequence ID" value="NZ_CAXYUY010000001.1"/>
</dbReference>
<dbReference type="EMBL" id="WITJ01000003">
    <property type="protein sequence ID" value="MQW38824.1"/>
    <property type="molecule type" value="Genomic_DNA"/>
</dbReference>
<feature type="transmembrane region" description="Helical" evidence="1">
    <location>
        <begin position="117"/>
        <end position="135"/>
    </location>
</feature>